<accession>A0AAD7A5N2</accession>
<protein>
    <submittedName>
        <fullName evidence="1">Uncharacterized protein</fullName>
    </submittedName>
</protein>
<sequence>MSSTNLPQELVDVIVHNLCEDISSLRSCSLAARAFVVSAQIHIFKRIEIMPPTDPSSSSNSCQKLYKLLTLSPHLAQLVDELRIVLVGPETSFEYDSDGQYLEDRHVTWIMRERRTLALVLPLLDLKRISLVEDSPLDWNSYGEFSMKWNELGRHLKAALSKAFSSPRLESVQLRGIVLESPRQLLALFSDATALTELSLSRVYYTQRWDQRDPWPESQPWHPRLQSLLASDISGDPICRQLISPRIDLTCITSLTIATEANDSRETIIRAANSTVEHLKLRYISGKVLRSLKEFCSNLPSGAGDFKSIIGPNLRSLHLLTTTFHSMDALFKSCPHDARLESVVFEGPLSGTCAPSVNATVDAALVHFRFLKKVEVRRYLFYDSEPFSTWSAEILASLPSLVQRSILAPTEVSVEDKVHHGWE</sequence>
<dbReference type="InterPro" id="IPR032675">
    <property type="entry name" value="LRR_dom_sf"/>
</dbReference>
<organism evidence="1 2">
    <name type="scientific">Mycena albidolilacea</name>
    <dbReference type="NCBI Taxonomy" id="1033008"/>
    <lineage>
        <taxon>Eukaryota</taxon>
        <taxon>Fungi</taxon>
        <taxon>Dikarya</taxon>
        <taxon>Basidiomycota</taxon>
        <taxon>Agaricomycotina</taxon>
        <taxon>Agaricomycetes</taxon>
        <taxon>Agaricomycetidae</taxon>
        <taxon>Agaricales</taxon>
        <taxon>Marasmiineae</taxon>
        <taxon>Mycenaceae</taxon>
        <taxon>Mycena</taxon>
    </lineage>
</organism>
<proteinExistence type="predicted"/>
<dbReference type="SUPFAM" id="SSF52047">
    <property type="entry name" value="RNI-like"/>
    <property type="match status" value="1"/>
</dbReference>
<dbReference type="AlphaFoldDB" id="A0AAD7A5N2"/>
<dbReference type="Gene3D" id="3.80.10.10">
    <property type="entry name" value="Ribonuclease Inhibitor"/>
    <property type="match status" value="1"/>
</dbReference>
<evidence type="ECO:0000313" key="1">
    <source>
        <dbReference type="EMBL" id="KAJ7349973.1"/>
    </source>
</evidence>
<name>A0AAD7A5N2_9AGAR</name>
<reference evidence="1" key="1">
    <citation type="submission" date="2023-03" db="EMBL/GenBank/DDBJ databases">
        <title>Massive genome expansion in bonnet fungi (Mycena s.s.) driven by repeated elements and novel gene families across ecological guilds.</title>
        <authorList>
            <consortium name="Lawrence Berkeley National Laboratory"/>
            <person name="Harder C.B."/>
            <person name="Miyauchi S."/>
            <person name="Viragh M."/>
            <person name="Kuo A."/>
            <person name="Thoen E."/>
            <person name="Andreopoulos B."/>
            <person name="Lu D."/>
            <person name="Skrede I."/>
            <person name="Drula E."/>
            <person name="Henrissat B."/>
            <person name="Morin E."/>
            <person name="Kohler A."/>
            <person name="Barry K."/>
            <person name="LaButti K."/>
            <person name="Morin E."/>
            <person name="Salamov A."/>
            <person name="Lipzen A."/>
            <person name="Mereny Z."/>
            <person name="Hegedus B."/>
            <person name="Baldrian P."/>
            <person name="Stursova M."/>
            <person name="Weitz H."/>
            <person name="Taylor A."/>
            <person name="Grigoriev I.V."/>
            <person name="Nagy L.G."/>
            <person name="Martin F."/>
            <person name="Kauserud H."/>
        </authorList>
    </citation>
    <scope>NUCLEOTIDE SEQUENCE</scope>
    <source>
        <strain evidence="1">CBHHK002</strain>
    </source>
</reference>
<dbReference type="Proteomes" id="UP001218218">
    <property type="component" value="Unassembled WGS sequence"/>
</dbReference>
<keyword evidence="2" id="KW-1185">Reference proteome</keyword>
<evidence type="ECO:0000313" key="2">
    <source>
        <dbReference type="Proteomes" id="UP001218218"/>
    </source>
</evidence>
<comment type="caution">
    <text evidence="1">The sequence shown here is derived from an EMBL/GenBank/DDBJ whole genome shotgun (WGS) entry which is preliminary data.</text>
</comment>
<gene>
    <name evidence="1" type="ORF">DFH08DRAFT_807297</name>
</gene>
<dbReference type="EMBL" id="JARIHO010000015">
    <property type="protein sequence ID" value="KAJ7349973.1"/>
    <property type="molecule type" value="Genomic_DNA"/>
</dbReference>